<name>A0A126UZ08_9RHOB</name>
<evidence type="ECO:0000313" key="3">
    <source>
        <dbReference type="EMBL" id="AML50679.1"/>
    </source>
</evidence>
<keyword evidence="1" id="KW-0812">Transmembrane</keyword>
<dbReference type="KEGG" id="hat:RC74_04740"/>
<proteinExistence type="predicted"/>
<keyword evidence="1" id="KW-1133">Transmembrane helix</keyword>
<dbReference type="AlphaFoldDB" id="A0A126UZ08"/>
<feature type="transmembrane region" description="Helical" evidence="1">
    <location>
        <begin position="44"/>
        <end position="61"/>
    </location>
</feature>
<dbReference type="Proteomes" id="UP000070371">
    <property type="component" value="Chromosome"/>
</dbReference>
<evidence type="ECO:0008006" key="5">
    <source>
        <dbReference type="Google" id="ProtNLM"/>
    </source>
</evidence>
<dbReference type="RefSeq" id="WP_039002396.1">
    <property type="nucleotide sequence ID" value="NZ_CP014327.1"/>
</dbReference>
<feature type="signal peptide" evidence="2">
    <location>
        <begin position="1"/>
        <end position="20"/>
    </location>
</feature>
<keyword evidence="1" id="KW-0472">Membrane</keyword>
<organism evidence="3 4">
    <name type="scientific">Falsihalocynthiibacter arcticus</name>
    <dbReference type="NCBI Taxonomy" id="1579316"/>
    <lineage>
        <taxon>Bacteria</taxon>
        <taxon>Pseudomonadati</taxon>
        <taxon>Pseudomonadota</taxon>
        <taxon>Alphaproteobacteria</taxon>
        <taxon>Rhodobacterales</taxon>
        <taxon>Roseobacteraceae</taxon>
        <taxon>Falsihalocynthiibacter</taxon>
    </lineage>
</organism>
<reference evidence="3 4" key="1">
    <citation type="submission" date="2016-02" db="EMBL/GenBank/DDBJ databases">
        <title>Complete genome sequence of Halocynthiibacter arcticus PAMC 20958t from arctic marine sediment.</title>
        <authorList>
            <person name="Lee Y.M."/>
            <person name="Baek K."/>
            <person name="Lee H.K."/>
            <person name="Shin S.C."/>
        </authorList>
    </citation>
    <scope>NUCLEOTIDE SEQUENCE [LARGE SCALE GENOMIC DNA]</scope>
    <source>
        <strain evidence="3">PAMC 20958</strain>
    </source>
</reference>
<accession>A0A126UZ08</accession>
<evidence type="ECO:0000256" key="1">
    <source>
        <dbReference type="SAM" id="Phobius"/>
    </source>
</evidence>
<evidence type="ECO:0000256" key="2">
    <source>
        <dbReference type="SAM" id="SignalP"/>
    </source>
</evidence>
<feature type="chain" id="PRO_5007443170" description="Ferrochelatase" evidence="2">
    <location>
        <begin position="21"/>
        <end position="66"/>
    </location>
</feature>
<evidence type="ECO:0000313" key="4">
    <source>
        <dbReference type="Proteomes" id="UP000070371"/>
    </source>
</evidence>
<protein>
    <recommendedName>
        <fullName evidence="5">Ferrochelatase</fullName>
    </recommendedName>
</protein>
<gene>
    <name evidence="3" type="ORF">RC74_04740</name>
</gene>
<keyword evidence="4" id="KW-1185">Reference proteome</keyword>
<sequence length="66" mass="6755">MKKITALTAVLALSATTAFAGSPEVVVSEPMPDVFIAEEEGNNWLPLALLGLVAVAAVVASNNDDT</sequence>
<keyword evidence="2" id="KW-0732">Signal</keyword>
<dbReference type="EMBL" id="CP014327">
    <property type="protein sequence ID" value="AML50679.1"/>
    <property type="molecule type" value="Genomic_DNA"/>
</dbReference>